<dbReference type="PANTHER" id="PTHR33204">
    <property type="entry name" value="TRANSCRIPTIONAL REGULATOR, MARR FAMILY"/>
    <property type="match status" value="1"/>
</dbReference>
<organism evidence="6 7">
    <name type="scientific">Pseudonocardia xinjiangensis</name>
    <dbReference type="NCBI Taxonomy" id="75289"/>
    <lineage>
        <taxon>Bacteria</taxon>
        <taxon>Bacillati</taxon>
        <taxon>Actinomycetota</taxon>
        <taxon>Actinomycetes</taxon>
        <taxon>Pseudonocardiales</taxon>
        <taxon>Pseudonocardiaceae</taxon>
        <taxon>Pseudonocardia</taxon>
    </lineage>
</organism>
<evidence type="ECO:0000256" key="4">
    <source>
        <dbReference type="SAM" id="MobiDB-lite"/>
    </source>
</evidence>
<feature type="region of interest" description="Disordered" evidence="4">
    <location>
        <begin position="1"/>
        <end position="32"/>
    </location>
</feature>
<dbReference type="SUPFAM" id="SSF46785">
    <property type="entry name" value="Winged helix' DNA-binding domain"/>
    <property type="match status" value="1"/>
</dbReference>
<comment type="caution">
    <text evidence="6">The sequence shown here is derived from an EMBL/GenBank/DDBJ whole genome shotgun (WGS) entry which is preliminary data.</text>
</comment>
<sequence>MSLSSAGPSPQEGSSTCPGTPEGTTPAAGGPPTCAGVAPELVRSVLERIGDKWSVIVICRLGPEPRRFNELRRLVDGITQRMLTATLRGLERDGLVTRSVFPTVPLRVEYALTDSGRTLLDVVQALVGWAGANAETVHVARTEFDRRAREQPQPVGAG</sequence>
<dbReference type="InterPro" id="IPR002577">
    <property type="entry name" value="HTH_HxlR"/>
</dbReference>
<dbReference type="PROSITE" id="PS51118">
    <property type="entry name" value="HTH_HXLR"/>
    <property type="match status" value="1"/>
</dbReference>
<dbReference type="InterPro" id="IPR036390">
    <property type="entry name" value="WH_DNA-bd_sf"/>
</dbReference>
<keyword evidence="7" id="KW-1185">Reference proteome</keyword>
<keyword evidence="3" id="KW-0804">Transcription</keyword>
<proteinExistence type="predicted"/>
<dbReference type="EMBL" id="JAAXKY010000034">
    <property type="protein sequence ID" value="NMH78028.1"/>
    <property type="molecule type" value="Genomic_DNA"/>
</dbReference>
<dbReference type="PANTHER" id="PTHR33204:SF39">
    <property type="entry name" value="TRANSCRIPTIONAL REGULATORY PROTEIN"/>
    <property type="match status" value="1"/>
</dbReference>
<evidence type="ECO:0000313" key="6">
    <source>
        <dbReference type="EMBL" id="NMH78028.1"/>
    </source>
</evidence>
<dbReference type="InterPro" id="IPR036388">
    <property type="entry name" value="WH-like_DNA-bd_sf"/>
</dbReference>
<dbReference type="Gene3D" id="1.10.10.10">
    <property type="entry name" value="Winged helix-like DNA-binding domain superfamily/Winged helix DNA-binding domain"/>
    <property type="match status" value="1"/>
</dbReference>
<keyword evidence="1" id="KW-0805">Transcription regulation</keyword>
<evidence type="ECO:0000256" key="1">
    <source>
        <dbReference type="ARBA" id="ARBA00023015"/>
    </source>
</evidence>
<name>A0ABX1RCC9_9PSEU</name>
<protein>
    <submittedName>
        <fullName evidence="6">Helix-turn-helix transcriptional regulator</fullName>
    </submittedName>
</protein>
<gene>
    <name evidence="6" type="ORF">HF577_13160</name>
</gene>
<evidence type="ECO:0000256" key="2">
    <source>
        <dbReference type="ARBA" id="ARBA00023125"/>
    </source>
</evidence>
<dbReference type="Pfam" id="PF01638">
    <property type="entry name" value="HxlR"/>
    <property type="match status" value="1"/>
</dbReference>
<keyword evidence="2" id="KW-0238">DNA-binding</keyword>
<evidence type="ECO:0000256" key="3">
    <source>
        <dbReference type="ARBA" id="ARBA00023163"/>
    </source>
</evidence>
<evidence type="ECO:0000259" key="5">
    <source>
        <dbReference type="PROSITE" id="PS51118"/>
    </source>
</evidence>
<dbReference type="Proteomes" id="UP001296706">
    <property type="component" value="Unassembled WGS sequence"/>
</dbReference>
<evidence type="ECO:0000313" key="7">
    <source>
        <dbReference type="Proteomes" id="UP001296706"/>
    </source>
</evidence>
<feature type="domain" description="HTH hxlR-type" evidence="5">
    <location>
        <begin position="34"/>
        <end position="138"/>
    </location>
</feature>
<reference evidence="6 7" key="1">
    <citation type="submission" date="2020-04" db="EMBL/GenBank/DDBJ databases">
        <authorList>
            <person name="Klaysubun C."/>
            <person name="Duangmal K."/>
            <person name="Lipun K."/>
        </authorList>
    </citation>
    <scope>NUCLEOTIDE SEQUENCE [LARGE SCALE GENOMIC DNA]</scope>
    <source>
        <strain evidence="6 7">JCM 11839</strain>
    </source>
</reference>
<feature type="compositionally biased region" description="Low complexity" evidence="4">
    <location>
        <begin position="16"/>
        <end position="32"/>
    </location>
</feature>
<feature type="compositionally biased region" description="Polar residues" evidence="4">
    <location>
        <begin position="1"/>
        <end position="15"/>
    </location>
</feature>
<accession>A0ABX1RCC9</accession>